<protein>
    <submittedName>
        <fullName evidence="1">Uncharacterized protein</fullName>
    </submittedName>
</protein>
<name>A0ABN1YFX7_9ACTN</name>
<comment type="caution">
    <text evidence="1">The sequence shown here is derived from an EMBL/GenBank/DDBJ whole genome shotgun (WGS) entry which is preliminary data.</text>
</comment>
<reference evidence="1 2" key="1">
    <citation type="journal article" date="2019" name="Int. J. Syst. Evol. Microbiol.">
        <title>The Global Catalogue of Microorganisms (GCM) 10K type strain sequencing project: providing services to taxonomists for standard genome sequencing and annotation.</title>
        <authorList>
            <consortium name="The Broad Institute Genomics Platform"/>
            <consortium name="The Broad Institute Genome Sequencing Center for Infectious Disease"/>
            <person name="Wu L."/>
            <person name="Ma J."/>
        </authorList>
    </citation>
    <scope>NUCLEOTIDE SEQUENCE [LARGE SCALE GENOMIC DNA]</scope>
    <source>
        <strain evidence="1 2">JCM 12393</strain>
    </source>
</reference>
<evidence type="ECO:0000313" key="1">
    <source>
        <dbReference type="EMBL" id="GAA1411066.1"/>
    </source>
</evidence>
<accession>A0ABN1YFX7</accession>
<gene>
    <name evidence="1" type="ORF">GCM10009639_62430</name>
</gene>
<dbReference type="Proteomes" id="UP001499863">
    <property type="component" value="Unassembled WGS sequence"/>
</dbReference>
<proteinExistence type="predicted"/>
<dbReference type="EMBL" id="BAAAKJ010000402">
    <property type="protein sequence ID" value="GAA1411066.1"/>
    <property type="molecule type" value="Genomic_DNA"/>
</dbReference>
<evidence type="ECO:0000313" key="2">
    <source>
        <dbReference type="Proteomes" id="UP001499863"/>
    </source>
</evidence>
<sequence length="82" mass="8689">MAYGPLLRAVEFNLAVCRPVVDDWLAHWSSAPLSVSRVTAARIAAERVPLRIASMLLRLLADCGGPAGSPGGSPSTWCSGRR</sequence>
<keyword evidence="2" id="KW-1185">Reference proteome</keyword>
<organism evidence="1 2">
    <name type="scientific">Kitasatospora putterlickiae</name>
    <dbReference type="NCBI Taxonomy" id="221725"/>
    <lineage>
        <taxon>Bacteria</taxon>
        <taxon>Bacillati</taxon>
        <taxon>Actinomycetota</taxon>
        <taxon>Actinomycetes</taxon>
        <taxon>Kitasatosporales</taxon>
        <taxon>Streptomycetaceae</taxon>
        <taxon>Kitasatospora</taxon>
    </lineage>
</organism>